<feature type="domain" description="DUF7812" evidence="1">
    <location>
        <begin position="1"/>
        <end position="104"/>
    </location>
</feature>
<protein>
    <submittedName>
        <fullName evidence="2">Leucine-rich PPR motif-containing protein</fullName>
    </submittedName>
</protein>
<gene>
    <name evidence="2" type="ORF">Fot_56881</name>
</gene>
<sequence length="234" mass="26487">MSSLEIDGYSQSGVGCDKSNILEERVHPLFESYVLPETKQKIDTLISKLDYSSRLKLHGIFIRMKSDLVSSAMRFVKEIQTVFEVSCRDDISAILSCLILRQRRSKLFWTRIPHTSANVERGLMELRKLAIGLESLCKIWDSSNKYKPFAAKQAKFLLDKLKSAQYRDAKLGRFEPVGQSDTESGEDDDGRTKNYLHQLDSSIASFRALALTHLTRSGFPTPNSLETLSSDELS</sequence>
<dbReference type="PANTHER" id="PTHR36786">
    <property type="entry name" value="2-ISOPROPYLMALATE SYNTHASE"/>
    <property type="match status" value="1"/>
</dbReference>
<keyword evidence="3" id="KW-1185">Reference proteome</keyword>
<evidence type="ECO:0000259" key="1">
    <source>
        <dbReference type="Pfam" id="PF25104"/>
    </source>
</evidence>
<reference evidence="3" key="1">
    <citation type="submission" date="2024-07" db="EMBL/GenBank/DDBJ databases">
        <title>Two chromosome-level genome assemblies of Korean endemic species Abeliophyllum distichum and Forsythia ovata (Oleaceae).</title>
        <authorList>
            <person name="Jang H."/>
        </authorList>
    </citation>
    <scope>NUCLEOTIDE SEQUENCE [LARGE SCALE GENOMIC DNA]</scope>
</reference>
<name>A0ABD1NXS1_9LAMI</name>
<proteinExistence type="predicted"/>
<dbReference type="PANTHER" id="PTHR36786:SF1">
    <property type="entry name" value="2-ISOPROPYLMALATE SYNTHASE"/>
    <property type="match status" value="1"/>
</dbReference>
<dbReference type="InterPro" id="IPR056714">
    <property type="entry name" value="DUF7812"/>
</dbReference>
<evidence type="ECO:0000313" key="2">
    <source>
        <dbReference type="EMBL" id="KAL2456410.1"/>
    </source>
</evidence>
<accession>A0ABD1NXS1</accession>
<dbReference type="AlphaFoldDB" id="A0ABD1NXS1"/>
<dbReference type="Proteomes" id="UP001604277">
    <property type="component" value="Unassembled WGS sequence"/>
</dbReference>
<organism evidence="2 3">
    <name type="scientific">Forsythia ovata</name>
    <dbReference type="NCBI Taxonomy" id="205694"/>
    <lineage>
        <taxon>Eukaryota</taxon>
        <taxon>Viridiplantae</taxon>
        <taxon>Streptophyta</taxon>
        <taxon>Embryophyta</taxon>
        <taxon>Tracheophyta</taxon>
        <taxon>Spermatophyta</taxon>
        <taxon>Magnoliopsida</taxon>
        <taxon>eudicotyledons</taxon>
        <taxon>Gunneridae</taxon>
        <taxon>Pentapetalae</taxon>
        <taxon>asterids</taxon>
        <taxon>lamiids</taxon>
        <taxon>Lamiales</taxon>
        <taxon>Oleaceae</taxon>
        <taxon>Forsythieae</taxon>
        <taxon>Forsythia</taxon>
    </lineage>
</organism>
<dbReference type="Pfam" id="PF25104">
    <property type="entry name" value="DUF7812"/>
    <property type="match status" value="1"/>
</dbReference>
<dbReference type="EMBL" id="JBFOLJ010000066">
    <property type="protein sequence ID" value="KAL2456410.1"/>
    <property type="molecule type" value="Genomic_DNA"/>
</dbReference>
<evidence type="ECO:0000313" key="3">
    <source>
        <dbReference type="Proteomes" id="UP001604277"/>
    </source>
</evidence>
<comment type="caution">
    <text evidence="2">The sequence shown here is derived from an EMBL/GenBank/DDBJ whole genome shotgun (WGS) entry which is preliminary data.</text>
</comment>